<feature type="non-terminal residue" evidence="7">
    <location>
        <position position="180"/>
    </location>
</feature>
<dbReference type="InterPro" id="IPR058533">
    <property type="entry name" value="Cation_efflux_TM"/>
</dbReference>
<dbReference type="InterPro" id="IPR050681">
    <property type="entry name" value="CDF/SLC30A"/>
</dbReference>
<dbReference type="Gene3D" id="1.20.1510.10">
    <property type="entry name" value="Cation efflux protein transmembrane domain"/>
    <property type="match status" value="1"/>
</dbReference>
<dbReference type="SUPFAM" id="SSF161111">
    <property type="entry name" value="Cation efflux protein transmembrane domain-like"/>
    <property type="match status" value="1"/>
</dbReference>
<keyword evidence="3 5" id="KW-1133">Transmembrane helix</keyword>
<evidence type="ECO:0000256" key="5">
    <source>
        <dbReference type="SAM" id="Phobius"/>
    </source>
</evidence>
<dbReference type="InterPro" id="IPR027469">
    <property type="entry name" value="Cation_efflux_TMD_sf"/>
</dbReference>
<gene>
    <name evidence="7" type="ORF">MNBD_ALPHA05-946</name>
</gene>
<protein>
    <recommendedName>
        <fullName evidence="6">Cation efflux protein transmembrane domain-containing protein</fullName>
    </recommendedName>
</protein>
<dbReference type="EMBL" id="UOEH01000187">
    <property type="protein sequence ID" value="VAV96119.1"/>
    <property type="molecule type" value="Genomic_DNA"/>
</dbReference>
<feature type="domain" description="Cation efflux protein transmembrane" evidence="6">
    <location>
        <begin position="20"/>
        <end position="176"/>
    </location>
</feature>
<feature type="transmembrane region" description="Helical" evidence="5">
    <location>
        <begin position="85"/>
        <end position="104"/>
    </location>
</feature>
<dbReference type="NCBIfam" id="TIGR01297">
    <property type="entry name" value="CDF"/>
    <property type="match status" value="1"/>
</dbReference>
<keyword evidence="2 5" id="KW-0812">Transmembrane</keyword>
<feature type="transmembrane region" description="Helical" evidence="5">
    <location>
        <begin position="151"/>
        <end position="174"/>
    </location>
</feature>
<dbReference type="InterPro" id="IPR002524">
    <property type="entry name" value="Cation_efflux"/>
</dbReference>
<proteinExistence type="predicted"/>
<name>A0A3B0RVW3_9ZZZZ</name>
<keyword evidence="4 5" id="KW-0472">Membrane</keyword>
<organism evidence="7">
    <name type="scientific">hydrothermal vent metagenome</name>
    <dbReference type="NCBI Taxonomy" id="652676"/>
    <lineage>
        <taxon>unclassified sequences</taxon>
        <taxon>metagenomes</taxon>
        <taxon>ecological metagenomes</taxon>
    </lineage>
</organism>
<comment type="subcellular location">
    <subcellularLocation>
        <location evidence="1">Membrane</location>
        <topology evidence="1">Multi-pass membrane protein</topology>
    </subcellularLocation>
</comment>
<dbReference type="GO" id="GO:0005385">
    <property type="term" value="F:zinc ion transmembrane transporter activity"/>
    <property type="evidence" value="ECO:0007669"/>
    <property type="project" value="TreeGrafter"/>
</dbReference>
<dbReference type="PANTHER" id="PTHR11562:SF17">
    <property type="entry name" value="RE54080P-RELATED"/>
    <property type="match status" value="1"/>
</dbReference>
<evidence type="ECO:0000259" key="6">
    <source>
        <dbReference type="Pfam" id="PF01545"/>
    </source>
</evidence>
<evidence type="ECO:0000313" key="7">
    <source>
        <dbReference type="EMBL" id="VAV96119.1"/>
    </source>
</evidence>
<dbReference type="PANTHER" id="PTHR11562">
    <property type="entry name" value="CATION EFFLUX PROTEIN/ ZINC TRANSPORTER"/>
    <property type="match status" value="1"/>
</dbReference>
<dbReference type="AlphaFoldDB" id="A0A3B0RVW3"/>
<dbReference type="GO" id="GO:0005886">
    <property type="term" value="C:plasma membrane"/>
    <property type="evidence" value="ECO:0007669"/>
    <property type="project" value="TreeGrafter"/>
</dbReference>
<evidence type="ECO:0000256" key="4">
    <source>
        <dbReference type="ARBA" id="ARBA00023136"/>
    </source>
</evidence>
<feature type="transmembrane region" description="Helical" evidence="5">
    <location>
        <begin position="116"/>
        <end position="139"/>
    </location>
</feature>
<reference evidence="7" key="1">
    <citation type="submission" date="2018-06" db="EMBL/GenBank/DDBJ databases">
        <authorList>
            <person name="Zhirakovskaya E."/>
        </authorList>
    </citation>
    <scope>NUCLEOTIDE SEQUENCE</scope>
</reference>
<feature type="transmembrane region" description="Helical" evidence="5">
    <location>
        <begin position="18"/>
        <end position="44"/>
    </location>
</feature>
<evidence type="ECO:0000256" key="1">
    <source>
        <dbReference type="ARBA" id="ARBA00004141"/>
    </source>
</evidence>
<evidence type="ECO:0000256" key="2">
    <source>
        <dbReference type="ARBA" id="ARBA00022692"/>
    </source>
</evidence>
<dbReference type="Pfam" id="PF01545">
    <property type="entry name" value="Cation_efflux"/>
    <property type="match status" value="1"/>
</dbReference>
<sequence length="180" mass="19459">MDNCDHHHTKDNSNTRRLLWAFGVIVVFMVVEIIGGILSGSLALLADATHMLTDGLALALAASAQILAARPADNKLHFGYRRTQVLSAFVNGIFMAVLLAWIVYEAIRRSLNPIEINAPLMLGVAIIGLGANVVAFFILHRPGERDLNMRGALLHVIGDLLGSVAAIIAAIVIWTTGWMQ</sequence>
<accession>A0A3B0RVW3</accession>
<evidence type="ECO:0000256" key="3">
    <source>
        <dbReference type="ARBA" id="ARBA00022989"/>
    </source>
</evidence>